<dbReference type="InterPro" id="IPR038694">
    <property type="entry name" value="DUF427_sf"/>
</dbReference>
<comment type="caution">
    <text evidence="2">The sequence shown here is derived from an EMBL/GenBank/DDBJ whole genome shotgun (WGS) entry which is preliminary data.</text>
</comment>
<evidence type="ECO:0000313" key="3">
    <source>
        <dbReference type="Proteomes" id="UP001500393"/>
    </source>
</evidence>
<dbReference type="EMBL" id="BAAAOS010000018">
    <property type="protein sequence ID" value="GAA1567488.1"/>
    <property type="molecule type" value="Genomic_DNA"/>
</dbReference>
<feature type="domain" description="DUF427" evidence="1">
    <location>
        <begin position="149"/>
        <end position="235"/>
    </location>
</feature>
<gene>
    <name evidence="2" type="ORF">GCM10009789_21160</name>
</gene>
<accession>A0ABP4NTL3</accession>
<evidence type="ECO:0000313" key="2">
    <source>
        <dbReference type="EMBL" id="GAA1567488.1"/>
    </source>
</evidence>
<dbReference type="InterPro" id="IPR007361">
    <property type="entry name" value="DUF427"/>
</dbReference>
<dbReference type="PANTHER" id="PTHR34310">
    <property type="entry name" value="DUF427 DOMAIN PROTEIN (AFU_ORTHOLOGUE AFUA_3G02220)"/>
    <property type="match status" value="1"/>
</dbReference>
<organism evidence="2 3">
    <name type="scientific">Kribbella sancticallisti</name>
    <dbReference type="NCBI Taxonomy" id="460087"/>
    <lineage>
        <taxon>Bacteria</taxon>
        <taxon>Bacillati</taxon>
        <taxon>Actinomycetota</taxon>
        <taxon>Actinomycetes</taxon>
        <taxon>Propionibacteriales</taxon>
        <taxon>Kribbellaceae</taxon>
        <taxon>Kribbella</taxon>
    </lineage>
</organism>
<name>A0ABP4NTL3_9ACTN</name>
<reference evidence="3" key="1">
    <citation type="journal article" date="2019" name="Int. J. Syst. Evol. Microbiol.">
        <title>The Global Catalogue of Microorganisms (GCM) 10K type strain sequencing project: providing services to taxonomists for standard genome sequencing and annotation.</title>
        <authorList>
            <consortium name="The Broad Institute Genomics Platform"/>
            <consortium name="The Broad Institute Genome Sequencing Center for Infectious Disease"/>
            <person name="Wu L."/>
            <person name="Ma J."/>
        </authorList>
    </citation>
    <scope>NUCLEOTIDE SEQUENCE [LARGE SCALE GENOMIC DNA]</scope>
    <source>
        <strain evidence="3">JCM 14969</strain>
    </source>
</reference>
<evidence type="ECO:0000259" key="1">
    <source>
        <dbReference type="Pfam" id="PF04248"/>
    </source>
</evidence>
<dbReference type="Gene3D" id="2.170.150.40">
    <property type="entry name" value="Domain of unknown function (DUF427)"/>
    <property type="match status" value="2"/>
</dbReference>
<dbReference type="PANTHER" id="PTHR34310:SF9">
    <property type="entry name" value="BLR5716 PROTEIN"/>
    <property type="match status" value="1"/>
</dbReference>
<protein>
    <submittedName>
        <fullName evidence="2">DUF427 domain-containing protein</fullName>
    </submittedName>
</protein>
<dbReference type="Proteomes" id="UP001500393">
    <property type="component" value="Unassembled WGS sequence"/>
</dbReference>
<keyword evidence="3" id="KW-1185">Reference proteome</keyword>
<sequence>MSDLWADGLQRLRHEPTEMRVRLRSDGRELVDTTRALLVWEPRRVVPSYAVPVADLQVELTPSEQAATPPPDGILHPLIPFAAHSSAGQVMDVGDAVGAGFRTEDPALAEYVVLDFNAFDEWLEEDEQLVSHPREPFHRVDVRPSSRTVRIELDGVVLAESSRPAMVFETTLPTRFYLPREDVVAELLPSERRTSCAYKGHAIYYSVAGSADLMWSYQEPLPEAKALAGLIAVYDDVVDVYIDGKLRTKPGGALAEALRQEFDMSS</sequence>
<proteinExistence type="predicted"/>
<dbReference type="Pfam" id="PF04248">
    <property type="entry name" value="NTP_transf_9"/>
    <property type="match status" value="1"/>
</dbReference>